<feature type="compositionally biased region" description="Basic residues" evidence="2">
    <location>
        <begin position="437"/>
        <end position="446"/>
    </location>
</feature>
<dbReference type="AlphaFoldDB" id="A0A9W9AUZ0"/>
<proteinExistence type="inferred from homology"/>
<dbReference type="GO" id="GO:0006508">
    <property type="term" value="P:proteolysis"/>
    <property type="evidence" value="ECO:0007669"/>
    <property type="project" value="InterPro"/>
</dbReference>
<protein>
    <submittedName>
        <fullName evidence="4">Caspase domain-containing protein</fullName>
    </submittedName>
</protein>
<organism evidence="4 5">
    <name type="scientific">Lentinula aciculospora</name>
    <dbReference type="NCBI Taxonomy" id="153920"/>
    <lineage>
        <taxon>Eukaryota</taxon>
        <taxon>Fungi</taxon>
        <taxon>Dikarya</taxon>
        <taxon>Basidiomycota</taxon>
        <taxon>Agaricomycotina</taxon>
        <taxon>Agaricomycetes</taxon>
        <taxon>Agaricomycetidae</taxon>
        <taxon>Agaricales</taxon>
        <taxon>Marasmiineae</taxon>
        <taxon>Omphalotaceae</taxon>
        <taxon>Lentinula</taxon>
    </lineage>
</organism>
<feature type="domain" description="Peptidase C14 caspase" evidence="3">
    <location>
        <begin position="23"/>
        <end position="424"/>
    </location>
</feature>
<reference evidence="4" key="1">
    <citation type="submission" date="2022-08" db="EMBL/GenBank/DDBJ databases">
        <title>A Global Phylogenomic Analysis of the Shiitake Genus Lentinula.</title>
        <authorList>
            <consortium name="DOE Joint Genome Institute"/>
            <person name="Sierra-Patev S."/>
            <person name="Min B."/>
            <person name="Naranjo-Ortiz M."/>
            <person name="Looney B."/>
            <person name="Konkel Z."/>
            <person name="Slot J.C."/>
            <person name="Sakamoto Y."/>
            <person name="Steenwyk J.L."/>
            <person name="Rokas A."/>
            <person name="Carro J."/>
            <person name="Camarero S."/>
            <person name="Ferreira P."/>
            <person name="Molpeceres G."/>
            <person name="Ruiz-Duenas F.J."/>
            <person name="Serrano A."/>
            <person name="Henrissat B."/>
            <person name="Drula E."/>
            <person name="Hughes K.W."/>
            <person name="Mata J.L."/>
            <person name="Ishikawa N.K."/>
            <person name="Vargas-Isla R."/>
            <person name="Ushijima S."/>
            <person name="Smith C.A."/>
            <person name="Ahrendt S."/>
            <person name="Andreopoulos W."/>
            <person name="He G."/>
            <person name="Labutti K."/>
            <person name="Lipzen A."/>
            <person name="Ng V."/>
            <person name="Riley R."/>
            <person name="Sandor L."/>
            <person name="Barry K."/>
            <person name="Martinez A.T."/>
            <person name="Xiao Y."/>
            <person name="Gibbons J.G."/>
            <person name="Terashima K."/>
            <person name="Grigoriev I.V."/>
            <person name="Hibbett D.S."/>
        </authorList>
    </citation>
    <scope>NUCLEOTIDE SEQUENCE</scope>
    <source>
        <strain evidence="4">JLM2183</strain>
    </source>
</reference>
<sequence length="503" mass="56365">MPRRGHNILSEDHTELVSDQSPKKKALLIGINNTLMEQVGGGKSQLTMPHRDVQSMRNLLIDHYHYDPNDITILIDIDDPKQLQPTRTNIRTELNKLVADARRGDHFLFHYSGHVVQTENRDHTEEDGKDECLVPCDSDGEQNLIKDDIDYRKVVNSSPFSTRVTPVRYLILSIIDVIGFGSLGFRKAGGKVTQSGTTVPPFFAIFLRRHNALVVYQHKRISNDRVKQRKTTVRSAPTSPLAREIPPTPASPVASPVVSPASTSTHQKLARALTKLDHNATKGINAIRKSSTKGSSISSGQSTKKVQRSRTIKSQFVPWLDIKRAEAAAAAAAAAEEHQEGRQCESPTQEYCQGWCHDTLSPTSPRSLGLPEIISLASCKDSQEAWEDSKNSMTQRLVEILKKDPHPTMSDLMVTISHKLHDAAMKAHTQTKDFKNRAVRHRKKHPEKCYPQEGDTEGLNLNDFQDPQLSSRRPLFTIPLDSASSCLAGFHKLRFYALNYRDR</sequence>
<dbReference type="GO" id="GO:0004197">
    <property type="term" value="F:cysteine-type endopeptidase activity"/>
    <property type="evidence" value="ECO:0007669"/>
    <property type="project" value="InterPro"/>
</dbReference>
<feature type="region of interest" description="Disordered" evidence="2">
    <location>
        <begin position="225"/>
        <end position="260"/>
    </location>
</feature>
<feature type="region of interest" description="Disordered" evidence="2">
    <location>
        <begin position="286"/>
        <end position="309"/>
    </location>
</feature>
<dbReference type="InterPro" id="IPR011600">
    <property type="entry name" value="Pept_C14_caspase"/>
</dbReference>
<keyword evidence="5" id="KW-1185">Reference proteome</keyword>
<feature type="compositionally biased region" description="Low complexity" evidence="2">
    <location>
        <begin position="292"/>
        <end position="304"/>
    </location>
</feature>
<dbReference type="PANTHER" id="PTHR48104">
    <property type="entry name" value="METACASPASE-4"/>
    <property type="match status" value="1"/>
</dbReference>
<dbReference type="Gene3D" id="3.40.50.12660">
    <property type="match status" value="1"/>
</dbReference>
<accession>A0A9W9AUZ0</accession>
<feature type="compositionally biased region" description="Low complexity" evidence="2">
    <location>
        <begin position="251"/>
        <end position="260"/>
    </location>
</feature>
<dbReference type="GO" id="GO:0005737">
    <property type="term" value="C:cytoplasm"/>
    <property type="evidence" value="ECO:0007669"/>
    <property type="project" value="TreeGrafter"/>
</dbReference>
<dbReference type="Proteomes" id="UP001150266">
    <property type="component" value="Unassembled WGS sequence"/>
</dbReference>
<comment type="caution">
    <text evidence="4">The sequence shown here is derived from an EMBL/GenBank/DDBJ whole genome shotgun (WGS) entry which is preliminary data.</text>
</comment>
<dbReference type="EMBL" id="JAOTPV010000001">
    <property type="protein sequence ID" value="KAJ4490169.1"/>
    <property type="molecule type" value="Genomic_DNA"/>
</dbReference>
<evidence type="ECO:0000313" key="5">
    <source>
        <dbReference type="Proteomes" id="UP001150266"/>
    </source>
</evidence>
<name>A0A9W9AUZ0_9AGAR</name>
<feature type="region of interest" description="Disordered" evidence="2">
    <location>
        <begin position="437"/>
        <end position="457"/>
    </location>
</feature>
<dbReference type="InterPro" id="IPR050452">
    <property type="entry name" value="Metacaspase"/>
</dbReference>
<comment type="similarity">
    <text evidence="1">Belongs to the peptidase C14B family.</text>
</comment>
<evidence type="ECO:0000259" key="3">
    <source>
        <dbReference type="Pfam" id="PF00656"/>
    </source>
</evidence>
<feature type="region of interest" description="Disordered" evidence="2">
    <location>
        <begin position="1"/>
        <end position="21"/>
    </location>
</feature>
<evidence type="ECO:0000256" key="1">
    <source>
        <dbReference type="ARBA" id="ARBA00009005"/>
    </source>
</evidence>
<dbReference type="OrthoDB" id="3223806at2759"/>
<dbReference type="Pfam" id="PF00656">
    <property type="entry name" value="Peptidase_C14"/>
    <property type="match status" value="1"/>
</dbReference>
<dbReference type="PANTHER" id="PTHR48104:SF30">
    <property type="entry name" value="METACASPASE-1"/>
    <property type="match status" value="1"/>
</dbReference>
<evidence type="ECO:0000256" key="2">
    <source>
        <dbReference type="SAM" id="MobiDB-lite"/>
    </source>
</evidence>
<gene>
    <name evidence="4" type="ORF">J3R30DRAFT_3747801</name>
</gene>
<evidence type="ECO:0000313" key="4">
    <source>
        <dbReference type="EMBL" id="KAJ4490169.1"/>
    </source>
</evidence>